<evidence type="ECO:0000313" key="2">
    <source>
        <dbReference type="Proteomes" id="UP000282184"/>
    </source>
</evidence>
<proteinExistence type="predicted"/>
<sequence>MLSFIALLSLFGAPDAYQAVVVDAVTRRPLAGVAVTDLHTRAGLTTDAAGRFSLPGPVAHFRLQHLGYAPAELTRTRRPAGPPDTLRLHPQTFALAGVQVQGARPVVLSGYAGKLKYLSGALLVPEYQVASRFRPDATTLGSVVQRLTVKFRDNHPTAGRVRVRLLPALLTTPFTPDLTRDLLPAELMYTAAEVAALPNQELVVELASYGIRMPQEGLCILVEGLPTLPTEQFVEINPVWTIVTATNPQDKATYRTTPANEFPAIMEATSATTVETVSRHIHGLPWRIHDVDDKHRRVENAAVSLTLLAEPAP</sequence>
<organism evidence="1 2">
    <name type="scientific">Hymenobacter gummosus</name>
    <dbReference type="NCBI Taxonomy" id="1776032"/>
    <lineage>
        <taxon>Bacteria</taxon>
        <taxon>Pseudomonadati</taxon>
        <taxon>Bacteroidota</taxon>
        <taxon>Cytophagia</taxon>
        <taxon>Cytophagales</taxon>
        <taxon>Hymenobacteraceae</taxon>
        <taxon>Hymenobacter</taxon>
    </lineage>
</organism>
<dbReference type="EMBL" id="RXOF01000010">
    <property type="protein sequence ID" value="RTQ48216.1"/>
    <property type="molecule type" value="Genomic_DNA"/>
</dbReference>
<name>A0A3S0K3Y2_9BACT</name>
<keyword evidence="2" id="KW-1185">Reference proteome</keyword>
<protein>
    <submittedName>
        <fullName evidence="1">Uncharacterized protein</fullName>
    </submittedName>
</protein>
<comment type="caution">
    <text evidence="1">The sequence shown here is derived from an EMBL/GenBank/DDBJ whole genome shotgun (WGS) entry which is preliminary data.</text>
</comment>
<dbReference type="InterPro" id="IPR008969">
    <property type="entry name" value="CarboxyPept-like_regulatory"/>
</dbReference>
<gene>
    <name evidence="1" type="ORF">EJV47_17460</name>
</gene>
<dbReference type="RefSeq" id="WP_126694458.1">
    <property type="nucleotide sequence ID" value="NZ_RXOF01000010.1"/>
</dbReference>
<reference evidence="1 2" key="1">
    <citation type="submission" date="2018-12" db="EMBL/GenBank/DDBJ databases">
        <title>Hymenobacter gummosus sp. nov., isolated from a spring.</title>
        <authorList>
            <person name="Nie L."/>
        </authorList>
    </citation>
    <scope>NUCLEOTIDE SEQUENCE [LARGE SCALE GENOMIC DNA]</scope>
    <source>
        <strain evidence="1 2">KCTC 52166</strain>
    </source>
</reference>
<dbReference type="OrthoDB" id="914976at2"/>
<evidence type="ECO:0000313" key="1">
    <source>
        <dbReference type="EMBL" id="RTQ48216.1"/>
    </source>
</evidence>
<dbReference type="SUPFAM" id="SSF49464">
    <property type="entry name" value="Carboxypeptidase regulatory domain-like"/>
    <property type="match status" value="1"/>
</dbReference>
<dbReference type="AlphaFoldDB" id="A0A3S0K3Y2"/>
<accession>A0A3S0K3Y2</accession>
<dbReference type="Proteomes" id="UP000282184">
    <property type="component" value="Unassembled WGS sequence"/>
</dbReference>